<dbReference type="AlphaFoldDB" id="A0A4C1SRD7"/>
<keyword evidence="4" id="KW-0963">Cytoplasm</keyword>
<dbReference type="InterPro" id="IPR017997">
    <property type="entry name" value="Vinculin"/>
</dbReference>
<evidence type="ECO:0000256" key="3">
    <source>
        <dbReference type="ARBA" id="ARBA00014125"/>
    </source>
</evidence>
<proteinExistence type="inferred from homology"/>
<reference evidence="6 7" key="1">
    <citation type="journal article" date="2019" name="Commun. Biol.">
        <title>The bagworm genome reveals a unique fibroin gene that provides high tensile strength.</title>
        <authorList>
            <person name="Kono N."/>
            <person name="Nakamura H."/>
            <person name="Ohtoshi R."/>
            <person name="Tomita M."/>
            <person name="Numata K."/>
            <person name="Arakawa K."/>
        </authorList>
    </citation>
    <scope>NUCLEOTIDE SEQUENCE [LARGE SCALE GENOMIC DNA]</scope>
</reference>
<evidence type="ECO:0000313" key="7">
    <source>
        <dbReference type="Proteomes" id="UP000299102"/>
    </source>
</evidence>
<dbReference type="GO" id="GO:0007155">
    <property type="term" value="P:cell adhesion"/>
    <property type="evidence" value="ECO:0007669"/>
    <property type="project" value="InterPro"/>
</dbReference>
<dbReference type="STRING" id="151549.A0A4C1SRD7"/>
<comment type="subcellular location">
    <subcellularLocation>
        <location evidence="1">Cytoplasm</location>
    </subcellularLocation>
</comment>
<dbReference type="InterPro" id="IPR036723">
    <property type="entry name" value="Alpha-catenin/vinculin-like_sf"/>
</dbReference>
<dbReference type="SUPFAM" id="SSF47220">
    <property type="entry name" value="alpha-catenin/vinculin-like"/>
    <property type="match status" value="1"/>
</dbReference>
<dbReference type="EMBL" id="BGZK01000015">
    <property type="protein sequence ID" value="GBP04692.1"/>
    <property type="molecule type" value="Genomic_DNA"/>
</dbReference>
<accession>A0A4C1SRD7</accession>
<dbReference type="Gene3D" id="1.20.120.230">
    <property type="entry name" value="Alpha-catenin/vinculin-like"/>
    <property type="match status" value="1"/>
</dbReference>
<evidence type="ECO:0000256" key="1">
    <source>
        <dbReference type="ARBA" id="ARBA00004496"/>
    </source>
</evidence>
<dbReference type="Proteomes" id="UP000299102">
    <property type="component" value="Unassembled WGS sequence"/>
</dbReference>
<dbReference type="Pfam" id="PF01044">
    <property type="entry name" value="Vinculin"/>
    <property type="match status" value="1"/>
</dbReference>
<comment type="similarity">
    <text evidence="2">Belongs to the vinculin/alpha-catenin family.</text>
</comment>
<protein>
    <recommendedName>
        <fullName evidence="3">Vinculin</fullName>
    </recommendedName>
</protein>
<evidence type="ECO:0000256" key="5">
    <source>
        <dbReference type="ARBA" id="ARBA00023203"/>
    </source>
</evidence>
<keyword evidence="7" id="KW-1185">Reference proteome</keyword>
<dbReference type="GO" id="GO:0071944">
    <property type="term" value="C:cell periphery"/>
    <property type="evidence" value="ECO:0007669"/>
    <property type="project" value="UniProtKB-ARBA"/>
</dbReference>
<evidence type="ECO:0000313" key="6">
    <source>
        <dbReference type="EMBL" id="GBP04692.1"/>
    </source>
</evidence>
<evidence type="ECO:0000256" key="4">
    <source>
        <dbReference type="ARBA" id="ARBA00022490"/>
    </source>
</evidence>
<keyword evidence="5" id="KW-0009">Actin-binding</keyword>
<dbReference type="GO" id="GO:0005737">
    <property type="term" value="C:cytoplasm"/>
    <property type="evidence" value="ECO:0007669"/>
    <property type="project" value="UniProtKB-SubCell"/>
</dbReference>
<organism evidence="6 7">
    <name type="scientific">Eumeta variegata</name>
    <name type="common">Bagworm moth</name>
    <name type="synonym">Eumeta japonica</name>
    <dbReference type="NCBI Taxonomy" id="151549"/>
    <lineage>
        <taxon>Eukaryota</taxon>
        <taxon>Metazoa</taxon>
        <taxon>Ecdysozoa</taxon>
        <taxon>Arthropoda</taxon>
        <taxon>Hexapoda</taxon>
        <taxon>Insecta</taxon>
        <taxon>Pterygota</taxon>
        <taxon>Neoptera</taxon>
        <taxon>Endopterygota</taxon>
        <taxon>Lepidoptera</taxon>
        <taxon>Glossata</taxon>
        <taxon>Ditrysia</taxon>
        <taxon>Tineoidea</taxon>
        <taxon>Psychidae</taxon>
        <taxon>Oiketicinae</taxon>
        <taxon>Eumeta</taxon>
    </lineage>
</organism>
<dbReference type="PRINTS" id="PR00806">
    <property type="entry name" value="VINCULIN"/>
</dbReference>
<name>A0A4C1SRD7_EUMVA</name>
<dbReference type="PANTHER" id="PTHR46180">
    <property type="entry name" value="VINCULIN"/>
    <property type="match status" value="1"/>
</dbReference>
<gene>
    <name evidence="6" type="primary">Vinc</name>
    <name evidence="6" type="ORF">EVAR_3655_1</name>
</gene>
<dbReference type="InterPro" id="IPR006077">
    <property type="entry name" value="Vinculin/catenin"/>
</dbReference>
<sequence>MNLNGSKRELIATAKAIAEASEEVTRLAKKLALECTDKRIRTQQRARLFRNCKNCNPESRRSIICMLHLNELPLRHLFDYLDGKTSGPSTYNGPIGKLLDKCETRAVVEFESIPGQLPTLKPDDLSTDQKYLFEITLAVITGSCADDLANKSPGKCHMPVG</sequence>
<evidence type="ECO:0000256" key="2">
    <source>
        <dbReference type="ARBA" id="ARBA00008376"/>
    </source>
</evidence>
<dbReference type="GO" id="GO:0051015">
    <property type="term" value="F:actin filament binding"/>
    <property type="evidence" value="ECO:0007669"/>
    <property type="project" value="InterPro"/>
</dbReference>
<dbReference type="OrthoDB" id="6617942at2759"/>
<comment type="caution">
    <text evidence="6">The sequence shown here is derived from an EMBL/GenBank/DDBJ whole genome shotgun (WGS) entry which is preliminary data.</text>
</comment>